<feature type="region of interest" description="Disordered" evidence="1">
    <location>
        <begin position="158"/>
        <end position="182"/>
    </location>
</feature>
<comment type="caution">
    <text evidence="3">The sequence shown here is derived from an EMBL/GenBank/DDBJ whole genome shotgun (WGS) entry which is preliminary data.</text>
</comment>
<dbReference type="EMBL" id="BPPX01000018">
    <property type="protein sequence ID" value="GJC85544.1"/>
    <property type="molecule type" value="Genomic_DNA"/>
</dbReference>
<dbReference type="InterPro" id="IPR046539">
    <property type="entry name" value="DUF6604"/>
</dbReference>
<reference evidence="3 4" key="1">
    <citation type="submission" date="2021-07" db="EMBL/GenBank/DDBJ databases">
        <title>Genome data of Colletotrichum spaethianum.</title>
        <authorList>
            <person name="Utami Y.D."/>
            <person name="Hiruma K."/>
        </authorList>
    </citation>
    <scope>NUCLEOTIDE SEQUENCE [LARGE SCALE GENOMIC DNA]</scope>
    <source>
        <strain evidence="3 4">MAFF 242679</strain>
    </source>
</reference>
<name>A0AA37GQU6_9PEZI</name>
<accession>A0AA37GQU6</accession>
<dbReference type="Pfam" id="PF20253">
    <property type="entry name" value="DUF6604"/>
    <property type="match status" value="1"/>
</dbReference>
<gene>
    <name evidence="3" type="ORF">ColLi_08382</name>
</gene>
<protein>
    <recommendedName>
        <fullName evidence="2">DUF6604 domain-containing protein</fullName>
    </recommendedName>
</protein>
<proteinExistence type="predicted"/>
<dbReference type="Proteomes" id="UP001055172">
    <property type="component" value="Unassembled WGS sequence"/>
</dbReference>
<dbReference type="AlphaFoldDB" id="A0AA37GQU6"/>
<organism evidence="3 4">
    <name type="scientific">Colletotrichum liriopes</name>
    <dbReference type="NCBI Taxonomy" id="708192"/>
    <lineage>
        <taxon>Eukaryota</taxon>
        <taxon>Fungi</taxon>
        <taxon>Dikarya</taxon>
        <taxon>Ascomycota</taxon>
        <taxon>Pezizomycotina</taxon>
        <taxon>Sordariomycetes</taxon>
        <taxon>Hypocreomycetidae</taxon>
        <taxon>Glomerellales</taxon>
        <taxon>Glomerellaceae</taxon>
        <taxon>Colletotrichum</taxon>
        <taxon>Colletotrichum spaethianum species complex</taxon>
    </lineage>
</organism>
<feature type="compositionally biased region" description="Low complexity" evidence="1">
    <location>
        <begin position="163"/>
        <end position="174"/>
    </location>
</feature>
<dbReference type="PANTHER" id="PTHR38795:SF1">
    <property type="entry name" value="DUF6604 DOMAIN-CONTAINING PROTEIN"/>
    <property type="match status" value="1"/>
</dbReference>
<dbReference type="PANTHER" id="PTHR38795">
    <property type="entry name" value="DUF6604 DOMAIN-CONTAINING PROTEIN"/>
    <property type="match status" value="1"/>
</dbReference>
<evidence type="ECO:0000256" key="1">
    <source>
        <dbReference type="SAM" id="MobiDB-lite"/>
    </source>
</evidence>
<feature type="domain" description="DUF6604" evidence="2">
    <location>
        <begin position="15"/>
        <end position="245"/>
    </location>
</feature>
<evidence type="ECO:0000259" key="2">
    <source>
        <dbReference type="Pfam" id="PF20253"/>
    </source>
</evidence>
<evidence type="ECO:0000313" key="4">
    <source>
        <dbReference type="Proteomes" id="UP001055172"/>
    </source>
</evidence>
<evidence type="ECO:0000313" key="3">
    <source>
        <dbReference type="EMBL" id="GJC85544.1"/>
    </source>
</evidence>
<keyword evidence="4" id="KW-1185">Reference proteome</keyword>
<sequence length="780" mass="87388">MSSLPQSLTSLYGSYKESTKYALSWIWMNCAAYASDAAFASFRTTEDIIHAARSIRRQGTEVPRSVVSALVDAIKKRTQVLDMYRGLGAPAEMEKDAVADLNHEIFVKRLVDVLQVLLPLRAKQNAGVPGEDESLPTATLNRFAALGHLDDATAVGAEPDQHSVAASPAPVPASKTAEKENPYERPAASGELLLKDDDLGEWIELTFFIYEWDSMCAYINEVWADAAEGRVPIPMAAWLSNLALQRSGVLFECNLYETGIAKSIDELILKWKRHYRLAKGVNPRFSSPKGALMLQQGTGRFAHGVGLSHPHGMLEHGRRHAGSGVPRPDAGQRQDPKYVVRRPMGPITRPVQPDDIEMDEVVFDAMHESMRQLLGMKRGIASVEEPGIVSEPLLPLLQQALENANEPLPPSLVFGFDMLLSTYKAFMWPDLLMNRTNCRLVALRFANDVKRAISEAIPVLRQDQCCCKKPFVDWRVTHFRELVAGLDDFTSEKRFDLYYQAPWASGCHMVQVLNLAFEEGLLLCCDVGYVPAALHMYNALRNVDAPIKRIPLLEDLCEVFKDRLFLGVLPTRNFSSSFRRAMGRGLERVKGPNGTRVGGIAEPDWHSSRRGRADPAKSSLFWQLDAWRYYPSAAWWLAVHGEHHARGPSQKRVDRFERESHAVPFNVLLETVKEAVLLELKGPRPVARVNYFAVSGYCTRLLRRLGEVQGMPVGMEHTDGGATLGYHFVDGFLRDLMVYLKECGGARRKGRPAWDELDETKRVFDSLDGKTSLEDFLWTI</sequence>